<dbReference type="PANTHER" id="PTHR48079">
    <property type="entry name" value="PROTEIN YEEZ"/>
    <property type="match status" value="1"/>
</dbReference>
<comment type="caution">
    <text evidence="2">The sequence shown here is derived from an EMBL/GenBank/DDBJ whole genome shotgun (WGS) entry which is preliminary data.</text>
</comment>
<reference evidence="2 3" key="1">
    <citation type="submission" date="2013-08" db="EMBL/GenBank/DDBJ databases">
        <authorList>
            <person name="Huang J."/>
            <person name="Wang G."/>
        </authorList>
    </citation>
    <scope>NUCLEOTIDE SEQUENCE [LARGE SCALE GENOMIC DNA]</scope>
    <source>
        <strain evidence="2 3">JSM 076056</strain>
    </source>
</reference>
<evidence type="ECO:0000259" key="1">
    <source>
        <dbReference type="Pfam" id="PF01370"/>
    </source>
</evidence>
<dbReference type="PANTHER" id="PTHR48079:SF6">
    <property type="entry name" value="NAD(P)-BINDING DOMAIN-CONTAINING PROTEIN-RELATED"/>
    <property type="match status" value="1"/>
</dbReference>
<keyword evidence="2" id="KW-0830">Ubiquinone</keyword>
<dbReference type="SUPFAM" id="SSF51735">
    <property type="entry name" value="NAD(P)-binding Rossmann-fold domains"/>
    <property type="match status" value="1"/>
</dbReference>
<organism evidence="2 3">
    <name type="scientific">Pontibacillus halophilus JSM 076056 = DSM 19796</name>
    <dbReference type="NCBI Taxonomy" id="1385510"/>
    <lineage>
        <taxon>Bacteria</taxon>
        <taxon>Bacillati</taxon>
        <taxon>Bacillota</taxon>
        <taxon>Bacilli</taxon>
        <taxon>Bacillales</taxon>
        <taxon>Bacillaceae</taxon>
        <taxon>Pontibacillus</taxon>
    </lineage>
</organism>
<dbReference type="AlphaFoldDB" id="A0A0A5GSC0"/>
<sequence>MRVAVVGATGSIGTAIVRECVGRGIEVIAIARNQERLLQRFEEEHLVSLAAADAHRFQQLKQATRGADLIIHALNLPYYEWEEHLEAVTQNVIDCAKEHRAKFVMVENIYGYGLHAQPVSEEAEKRPNTKKGALRNRLEKQIWDAHQEGVDSLICHFPDFFGPHATPTMLHQTFSSTLRRPVGIFIGNMRAKREYIYTPDAAKALLEVTLRPSSYGETWNIPGPNTISGHEINQIIRRYYGRRKWLFPIRKEVIRMMGWGDPMMRELVEMMDLTRYPVKLDGTKYRERIGPLFHTPFEEAVTKTLDTLNETEKHYS</sequence>
<dbReference type="Pfam" id="PF01370">
    <property type="entry name" value="Epimerase"/>
    <property type="match status" value="1"/>
</dbReference>
<gene>
    <name evidence="2" type="ORF">N781_02330</name>
</gene>
<dbReference type="Gene3D" id="3.40.50.720">
    <property type="entry name" value="NAD(P)-binding Rossmann-like Domain"/>
    <property type="match status" value="1"/>
</dbReference>
<evidence type="ECO:0000313" key="2">
    <source>
        <dbReference type="EMBL" id="KGX94025.1"/>
    </source>
</evidence>
<protein>
    <submittedName>
        <fullName evidence="2">NADH-ubiquinone oxidoreductase</fullName>
    </submittedName>
</protein>
<dbReference type="Proteomes" id="UP000030528">
    <property type="component" value="Unassembled WGS sequence"/>
</dbReference>
<dbReference type="eggNOG" id="COG0451">
    <property type="taxonomic scope" value="Bacteria"/>
</dbReference>
<dbReference type="InterPro" id="IPR036291">
    <property type="entry name" value="NAD(P)-bd_dom_sf"/>
</dbReference>
<dbReference type="STRING" id="1385510.GCA_000425205_00016"/>
<dbReference type="OrthoDB" id="112777at2"/>
<feature type="domain" description="NAD-dependent epimerase/dehydratase" evidence="1">
    <location>
        <begin position="3"/>
        <end position="221"/>
    </location>
</feature>
<dbReference type="InterPro" id="IPR001509">
    <property type="entry name" value="Epimerase_deHydtase"/>
</dbReference>
<dbReference type="InterPro" id="IPR051783">
    <property type="entry name" value="NAD(P)-dependent_oxidoreduct"/>
</dbReference>
<keyword evidence="3" id="KW-1185">Reference proteome</keyword>
<dbReference type="RefSeq" id="WP_026798854.1">
    <property type="nucleotide sequence ID" value="NZ_AULI01000001.1"/>
</dbReference>
<dbReference type="EMBL" id="AVPE01000001">
    <property type="protein sequence ID" value="KGX94025.1"/>
    <property type="molecule type" value="Genomic_DNA"/>
</dbReference>
<dbReference type="GO" id="GO:0005737">
    <property type="term" value="C:cytoplasm"/>
    <property type="evidence" value="ECO:0007669"/>
    <property type="project" value="TreeGrafter"/>
</dbReference>
<name>A0A0A5GSC0_9BACI</name>
<dbReference type="GO" id="GO:0004029">
    <property type="term" value="F:aldehyde dehydrogenase (NAD+) activity"/>
    <property type="evidence" value="ECO:0007669"/>
    <property type="project" value="TreeGrafter"/>
</dbReference>
<proteinExistence type="predicted"/>
<evidence type="ECO:0000313" key="3">
    <source>
        <dbReference type="Proteomes" id="UP000030528"/>
    </source>
</evidence>
<accession>A0A0A5GSC0</accession>